<dbReference type="RefSeq" id="WP_313866676.1">
    <property type="nucleotide sequence ID" value="NZ_CP132507.1"/>
</dbReference>
<accession>A0ABZ0AWH0</accession>
<dbReference type="GO" id="GO:0043819">
    <property type="term" value="F:precorrin-6A synthase (deacetylating) activity"/>
    <property type="evidence" value="ECO:0007669"/>
    <property type="project" value="UniProtKB-EC"/>
</dbReference>
<evidence type="ECO:0000256" key="1">
    <source>
        <dbReference type="ARBA" id="ARBA00004953"/>
    </source>
</evidence>
<comment type="pathway">
    <text evidence="1">Cofactor biosynthesis; adenosylcobalamin biosynthesis.</text>
</comment>
<organism evidence="7 8">
    <name type="scientific">Rhodoferax mekongensis</name>
    <dbReference type="NCBI Taxonomy" id="3068341"/>
    <lineage>
        <taxon>Bacteria</taxon>
        <taxon>Pseudomonadati</taxon>
        <taxon>Pseudomonadota</taxon>
        <taxon>Betaproteobacteria</taxon>
        <taxon>Burkholderiales</taxon>
        <taxon>Comamonadaceae</taxon>
        <taxon>Rhodoferax</taxon>
    </lineage>
</organism>
<dbReference type="SUPFAM" id="SSF53790">
    <property type="entry name" value="Tetrapyrrole methylase"/>
    <property type="match status" value="1"/>
</dbReference>
<dbReference type="Gene3D" id="3.30.950.10">
    <property type="entry name" value="Methyltransferase, Cobalt-precorrin-4 Transmethylase, Domain 2"/>
    <property type="match status" value="1"/>
</dbReference>
<name>A0ABZ0AWH0_9BURK</name>
<keyword evidence="2" id="KW-0169">Cobalamin biosynthesis</keyword>
<dbReference type="EC" id="2.1.1.152" evidence="7"/>
<dbReference type="Proteomes" id="UP001302257">
    <property type="component" value="Chromosome"/>
</dbReference>
<dbReference type="InterPro" id="IPR012797">
    <property type="entry name" value="CobF"/>
</dbReference>
<keyword evidence="8" id="KW-1185">Reference proteome</keyword>
<proteinExistence type="predicted"/>
<dbReference type="PANTHER" id="PTHR43467">
    <property type="entry name" value="COBALT-PRECORRIN-2 C(20)-METHYLTRANSFERASE"/>
    <property type="match status" value="1"/>
</dbReference>
<dbReference type="InterPro" id="IPR014776">
    <property type="entry name" value="4pyrrole_Mease_sub2"/>
</dbReference>
<keyword evidence="4 7" id="KW-0808">Transferase</keyword>
<dbReference type="GO" id="GO:0032259">
    <property type="term" value="P:methylation"/>
    <property type="evidence" value="ECO:0007669"/>
    <property type="project" value="UniProtKB-KW"/>
</dbReference>
<evidence type="ECO:0000256" key="3">
    <source>
        <dbReference type="ARBA" id="ARBA00022603"/>
    </source>
</evidence>
<dbReference type="NCBIfam" id="TIGR02434">
    <property type="entry name" value="CobF"/>
    <property type="match status" value="1"/>
</dbReference>
<evidence type="ECO:0000313" key="8">
    <source>
        <dbReference type="Proteomes" id="UP001302257"/>
    </source>
</evidence>
<keyword evidence="5" id="KW-0949">S-adenosyl-L-methionine</keyword>
<evidence type="ECO:0000313" key="7">
    <source>
        <dbReference type="EMBL" id="WNO03792.1"/>
    </source>
</evidence>
<evidence type="ECO:0000259" key="6">
    <source>
        <dbReference type="Pfam" id="PF00590"/>
    </source>
</evidence>
<feature type="domain" description="Tetrapyrrole methylase" evidence="6">
    <location>
        <begin position="17"/>
        <end position="236"/>
    </location>
</feature>
<evidence type="ECO:0000256" key="5">
    <source>
        <dbReference type="ARBA" id="ARBA00022691"/>
    </source>
</evidence>
<protein>
    <submittedName>
        <fullName evidence="7">Precorrin-6A synthase (Deacetylating)</fullName>
        <ecNumber evidence="7">2.1.1.152</ecNumber>
    </submittedName>
</protein>
<dbReference type="EMBL" id="CP132507">
    <property type="protein sequence ID" value="WNO03792.1"/>
    <property type="molecule type" value="Genomic_DNA"/>
</dbReference>
<evidence type="ECO:0000256" key="2">
    <source>
        <dbReference type="ARBA" id="ARBA00022573"/>
    </source>
</evidence>
<dbReference type="Gene3D" id="3.40.1010.10">
    <property type="entry name" value="Cobalt-precorrin-4 Transmethylase, Domain 1"/>
    <property type="match status" value="1"/>
</dbReference>
<dbReference type="InterPro" id="IPR000878">
    <property type="entry name" value="4pyrrol_Mease"/>
</dbReference>
<dbReference type="PANTHER" id="PTHR43467:SF1">
    <property type="entry name" value="PRECORRIN-6A SYNTHASE [DEACETYLATING]"/>
    <property type="match status" value="1"/>
</dbReference>
<dbReference type="Pfam" id="PF00590">
    <property type="entry name" value="TP_methylase"/>
    <property type="match status" value="1"/>
</dbReference>
<keyword evidence="3 7" id="KW-0489">Methyltransferase</keyword>
<sequence>MTAHVTAAVNVGAKVELCLVGIGTGNPDHVTRQGVKALNAADLILVPHKGEGKADLAELRLALCQELVTNPATQVVQFDMPVRDAHDPDYPGAVNRWHDAIAEVWLAKIRTHLPEGGRVALLVWGDPSLYDSTLRIADRLALQLPLAVSVVPGITALQALTAAHAIALNDINAPVTITTGRQLRDHGWPESADTVAVMLDGHCAFQHLPPEGITIWWGAYLGMPQQICIAGPLAEVSERIQAERQAARAAHGWVMDIYLMRRVAS</sequence>
<dbReference type="CDD" id="cd11643">
    <property type="entry name" value="Precorrin-6A-synthase"/>
    <property type="match status" value="1"/>
</dbReference>
<evidence type="ECO:0000256" key="4">
    <source>
        <dbReference type="ARBA" id="ARBA00022679"/>
    </source>
</evidence>
<dbReference type="InterPro" id="IPR035996">
    <property type="entry name" value="4pyrrol_Methylase_sf"/>
</dbReference>
<gene>
    <name evidence="7" type="primary">cobF</name>
    <name evidence="7" type="ORF">RAN89_12805</name>
</gene>
<reference evidence="7 8" key="1">
    <citation type="submission" date="2023-08" db="EMBL/GenBank/DDBJ databases">
        <title>Rhodoferax potami sp. nov. and Rhodoferax mekongensis sp. nov., isolated from the Mekong River in Thailand.</title>
        <authorList>
            <person name="Kitikhun S."/>
            <person name="Charoenyingcharoen P."/>
            <person name="Siriarchawattana P."/>
            <person name="Likhitrattanapisal S."/>
            <person name="Nilsakha T."/>
            <person name="Chanpet A."/>
            <person name="Rattanawaree P."/>
            <person name="Ingsriswang S."/>
        </authorList>
    </citation>
    <scope>NUCLEOTIDE SEQUENCE [LARGE SCALE GENOMIC DNA]</scope>
    <source>
        <strain evidence="7 8">TBRC 17307</strain>
    </source>
</reference>
<dbReference type="InterPro" id="IPR014777">
    <property type="entry name" value="4pyrrole_Mease_sub1"/>
</dbReference>
<dbReference type="PIRSF" id="PIRSF036525">
    <property type="entry name" value="CobF"/>
    <property type="match status" value="1"/>
</dbReference>